<sequence length="281" mass="28635">MTPTDHDNTPAGALLGEIGLGPDQSASANNPINGGMLQQAVSTIVVNNIPRVDEIAKGIQTTYATTSTPVAVNGNVSQSGSRVPTAKEENDVFVSNEQMADMRISFISSLNINNVASIVGNGVTAILGNVTNLGTSVVNAIQNANNTPALVDGSGVIIGLTSAAATLGSGVFNLIGAVGNGLVRTINGEIKYPILSDEPDRVVLCATASILTTCNQTIHDLLQACDSAIAKLTNNGKTVGHTLICITGAVADSLANAIWDTAATGMNLAEIPHPHGLVAYV</sequence>
<feature type="region of interest" description="Disordered" evidence="1">
    <location>
        <begin position="1"/>
        <end position="26"/>
    </location>
</feature>
<proteinExistence type="predicted"/>
<organism evidence="2 3">
    <name type="scientific">Furfurilactobacillus curtus</name>
    <dbReference type="NCBI Taxonomy" id="1746200"/>
    <lineage>
        <taxon>Bacteria</taxon>
        <taxon>Bacillati</taxon>
        <taxon>Bacillota</taxon>
        <taxon>Bacilli</taxon>
        <taxon>Lactobacillales</taxon>
        <taxon>Lactobacillaceae</taxon>
        <taxon>Furfurilactobacillus</taxon>
    </lineage>
</organism>
<gene>
    <name evidence="2" type="ORF">JCM31185_08550</name>
</gene>
<dbReference type="EMBL" id="BQXO01000002">
    <property type="protein sequence ID" value="GKT05566.1"/>
    <property type="molecule type" value="Genomic_DNA"/>
</dbReference>
<evidence type="ECO:0000313" key="3">
    <source>
        <dbReference type="Proteomes" id="UP001628078"/>
    </source>
</evidence>
<protein>
    <submittedName>
        <fullName evidence="2">Uncharacterized protein</fullName>
    </submittedName>
</protein>
<name>A0ABQ5JMC5_9LACO</name>
<reference evidence="2 3" key="1">
    <citation type="submission" date="2022-03" db="EMBL/GenBank/DDBJ databases">
        <title>Draft genome sequence of Furfurilactobacillus curtus JCM 31185.</title>
        <authorList>
            <person name="Suzuki S."/>
            <person name="Endo A."/>
            <person name="Kajikawa A."/>
        </authorList>
    </citation>
    <scope>NUCLEOTIDE SEQUENCE [LARGE SCALE GENOMIC DNA]</scope>
    <source>
        <strain evidence="2 3">JCM 31185</strain>
    </source>
</reference>
<dbReference type="Proteomes" id="UP001628078">
    <property type="component" value="Unassembled WGS sequence"/>
</dbReference>
<evidence type="ECO:0000256" key="1">
    <source>
        <dbReference type="SAM" id="MobiDB-lite"/>
    </source>
</evidence>
<accession>A0ABQ5JMC5</accession>
<keyword evidence="3" id="KW-1185">Reference proteome</keyword>
<evidence type="ECO:0000313" key="2">
    <source>
        <dbReference type="EMBL" id="GKT05566.1"/>
    </source>
</evidence>
<comment type="caution">
    <text evidence="2">The sequence shown here is derived from an EMBL/GenBank/DDBJ whole genome shotgun (WGS) entry which is preliminary data.</text>
</comment>